<accession>A0ABR9CQX0</accession>
<sequence length="174" mass="19610">MSAALEHLRLMAGNNAYANEHLHEACCQLSSEEFAAPRTGFFPSLRETLNHIWEVDRYYLDALQEQGRGLSVFETPHLSTAEALREAQKEVDAQLCGFCAALCEADLAREVPHDRGEHGEFRESVASTLLHLFQHQIHHRGQAHAMLSGTGVEPPQLDEFFLKFDRHPSALKHL</sequence>
<keyword evidence="2" id="KW-0479">Metal-binding</keyword>
<protein>
    <submittedName>
        <fullName evidence="3">DinB family protein</fullName>
    </submittedName>
</protein>
<comment type="caution">
    <text evidence="3">The sequence shown here is derived from an EMBL/GenBank/DDBJ whole genome shotgun (WGS) entry which is preliminary data.</text>
</comment>
<comment type="similarity">
    <text evidence="1">Belongs to the DinB family.</text>
</comment>
<proteinExistence type="inferred from homology"/>
<organism evidence="3 4">
    <name type="scientific">Roseibium litorale</name>
    <dbReference type="NCBI Taxonomy" id="2803841"/>
    <lineage>
        <taxon>Bacteria</taxon>
        <taxon>Pseudomonadati</taxon>
        <taxon>Pseudomonadota</taxon>
        <taxon>Alphaproteobacteria</taxon>
        <taxon>Hyphomicrobiales</taxon>
        <taxon>Stappiaceae</taxon>
        <taxon>Roseibium</taxon>
    </lineage>
</organism>
<gene>
    <name evidence="3" type="ORF">IG616_16900</name>
</gene>
<dbReference type="Gene3D" id="1.20.120.450">
    <property type="entry name" value="dinb family like domain"/>
    <property type="match status" value="1"/>
</dbReference>
<name>A0ABR9CQX0_9HYPH</name>
<keyword evidence="4" id="KW-1185">Reference proteome</keyword>
<dbReference type="Pfam" id="PF05163">
    <property type="entry name" value="DinB"/>
    <property type="match status" value="1"/>
</dbReference>
<dbReference type="EMBL" id="JACYXI010000011">
    <property type="protein sequence ID" value="MBD8893224.1"/>
    <property type="molecule type" value="Genomic_DNA"/>
</dbReference>
<evidence type="ECO:0000313" key="4">
    <source>
        <dbReference type="Proteomes" id="UP000632063"/>
    </source>
</evidence>
<dbReference type="Proteomes" id="UP000632063">
    <property type="component" value="Unassembled WGS sequence"/>
</dbReference>
<reference evidence="3 4" key="2">
    <citation type="journal article" date="2021" name="Int. J. Syst. Evol. Microbiol.">
        <title>Roseibium litorale sp. nov., isolated from a tidal flat sediment and proposal for the reclassification of Labrenzia polysiphoniae as Roseibium polysiphoniae comb. nov.</title>
        <authorList>
            <person name="Liu Y."/>
            <person name="Pei T."/>
            <person name="Du J."/>
            <person name="Chao M."/>
            <person name="Deng M.R."/>
            <person name="Zhu H."/>
        </authorList>
    </citation>
    <scope>NUCLEOTIDE SEQUENCE [LARGE SCALE GENOMIC DNA]</scope>
    <source>
        <strain evidence="3 4">4C16A</strain>
    </source>
</reference>
<dbReference type="SUPFAM" id="SSF109854">
    <property type="entry name" value="DinB/YfiT-like putative metalloenzymes"/>
    <property type="match status" value="1"/>
</dbReference>
<dbReference type="RefSeq" id="WP_192149340.1">
    <property type="nucleotide sequence ID" value="NZ_JACYXI010000011.1"/>
</dbReference>
<dbReference type="PANTHER" id="PTHR37302">
    <property type="entry name" value="SLR1116 PROTEIN"/>
    <property type="match status" value="1"/>
</dbReference>
<dbReference type="InterPro" id="IPR007837">
    <property type="entry name" value="DinB"/>
</dbReference>
<evidence type="ECO:0000256" key="2">
    <source>
        <dbReference type="ARBA" id="ARBA00022723"/>
    </source>
</evidence>
<evidence type="ECO:0000256" key="1">
    <source>
        <dbReference type="ARBA" id="ARBA00008635"/>
    </source>
</evidence>
<evidence type="ECO:0000313" key="3">
    <source>
        <dbReference type="EMBL" id="MBD8893224.1"/>
    </source>
</evidence>
<dbReference type="InterPro" id="IPR034660">
    <property type="entry name" value="DinB/YfiT-like"/>
</dbReference>
<reference evidence="4" key="1">
    <citation type="submission" date="2020-09" db="EMBL/GenBank/DDBJ databases">
        <title>The genome sequence of strain Labrenzia suaedae 4C16A.</title>
        <authorList>
            <person name="Liu Y."/>
        </authorList>
    </citation>
    <scope>NUCLEOTIDE SEQUENCE [LARGE SCALE GENOMIC DNA]</scope>
    <source>
        <strain evidence="4">4C16A</strain>
    </source>
</reference>
<dbReference type="PANTHER" id="PTHR37302:SF3">
    <property type="entry name" value="DAMAGE-INDUCIBLE PROTEIN DINB"/>
    <property type="match status" value="1"/>
</dbReference>